<dbReference type="PRINTS" id="PR00368">
    <property type="entry name" value="FADPNR"/>
</dbReference>
<comment type="caution">
    <text evidence="1">The sequence shown here is derived from an EMBL/GenBank/DDBJ whole genome shotgun (WGS) entry which is preliminary data.</text>
</comment>
<dbReference type="Gene3D" id="3.50.50.60">
    <property type="entry name" value="FAD/NAD(P)-binding domain"/>
    <property type="match status" value="2"/>
</dbReference>
<keyword evidence="2" id="KW-1185">Reference proteome</keyword>
<dbReference type="InterPro" id="IPR036188">
    <property type="entry name" value="FAD/NAD-bd_sf"/>
</dbReference>
<dbReference type="EMBL" id="JAEDAH010000059">
    <property type="protein sequence ID" value="MCA6064290.1"/>
    <property type="molecule type" value="Genomic_DNA"/>
</dbReference>
<gene>
    <name evidence="1" type="ORF">I9W95_11795</name>
</gene>
<dbReference type="PANTHER" id="PTHR42877">
    <property type="entry name" value="L-ORNITHINE N(5)-MONOOXYGENASE-RELATED"/>
    <property type="match status" value="1"/>
</dbReference>
<name>A0ABS7ZUQ2_9GAMM</name>
<proteinExistence type="predicted"/>
<dbReference type="SUPFAM" id="SSF51905">
    <property type="entry name" value="FAD/NAD(P)-binding domain"/>
    <property type="match status" value="1"/>
</dbReference>
<accession>A0ABS7ZUQ2</accession>
<dbReference type="PRINTS" id="PR00469">
    <property type="entry name" value="PNDRDTASEII"/>
</dbReference>
<protein>
    <submittedName>
        <fullName evidence="1">NAD(P)/FAD-dependent oxidoreductase</fullName>
    </submittedName>
</protein>
<sequence>MSAYTVVIIGSGFGGQCAAIRLSERGMNDYVILERREFMGGTWAQNTYPGAAVDVQSPLYSIESEPYDWSQMFAEQDELQQYTNYVINKHGLREKTLTGSNVQKIAWNEDSRQWDIDVEGREPIQAKFIINASGPLSTAVIPDFKGRDSFEGKAFHTNHWDHSYDYRGKKVAIIGSGASAAQIIPTIAPDVDQLHIFQRSPHWVMPRPDYVFKGWQRKLLKNRFVYRMLREAIYWGLETRVIGFKYSKTMLELLAARKARAHIKKQIKDPVLRAKVTPDFTIGCKRVILSDTLYPAYCRENVTLHDKTDGIDKINAGGIRTSQGEQVDLDLIIYSTGYDATDGVISYPVVGRDGKTLSDVWSDFPRAYLGTSAPGFPNLFIVTGPNTGIGHTSAIFVIEAQMNYIMRAIEEVQGRGKQLIEVREEAEESYTTHIHKEMEKTVWHQGGCNSWYKSKSGKVIAMFPGFSFTFRRWTKNFREKDHNFV</sequence>
<evidence type="ECO:0000313" key="2">
    <source>
        <dbReference type="Proteomes" id="UP000714380"/>
    </source>
</evidence>
<evidence type="ECO:0000313" key="1">
    <source>
        <dbReference type="EMBL" id="MCA6064290.1"/>
    </source>
</evidence>
<dbReference type="RefSeq" id="WP_225675121.1">
    <property type="nucleotide sequence ID" value="NZ_JAEDAH010000059.1"/>
</dbReference>
<dbReference type="PANTHER" id="PTHR42877:SF4">
    <property type="entry name" value="FAD_NAD(P)-BINDING DOMAIN-CONTAINING PROTEIN-RELATED"/>
    <property type="match status" value="1"/>
</dbReference>
<organism evidence="1 2">
    <name type="scientific">Thalassolituus marinus</name>
    <dbReference type="NCBI Taxonomy" id="671053"/>
    <lineage>
        <taxon>Bacteria</taxon>
        <taxon>Pseudomonadati</taxon>
        <taxon>Pseudomonadota</taxon>
        <taxon>Gammaproteobacteria</taxon>
        <taxon>Oceanospirillales</taxon>
        <taxon>Oceanospirillaceae</taxon>
        <taxon>Thalassolituus</taxon>
    </lineage>
</organism>
<dbReference type="InterPro" id="IPR051209">
    <property type="entry name" value="FAD-bind_Monooxygenase_sf"/>
</dbReference>
<reference evidence="1 2" key="1">
    <citation type="submission" date="2020-12" db="EMBL/GenBank/DDBJ databases">
        <title>Novel Thalassolituus-related marine hydrocarbonoclastic bacteria mediated algae-derived hydrocarbons mineralization in twilight zone of the northern South China Sea.</title>
        <authorList>
            <person name="Dong C."/>
        </authorList>
    </citation>
    <scope>NUCLEOTIDE SEQUENCE [LARGE SCALE GENOMIC DNA]</scope>
    <source>
        <strain evidence="1 2">IMCC1826</strain>
    </source>
</reference>
<dbReference type="Pfam" id="PF13738">
    <property type="entry name" value="Pyr_redox_3"/>
    <property type="match status" value="1"/>
</dbReference>
<dbReference type="Proteomes" id="UP000714380">
    <property type="component" value="Unassembled WGS sequence"/>
</dbReference>